<evidence type="ECO:0000313" key="1">
    <source>
        <dbReference type="EMBL" id="KAJ7759453.1"/>
    </source>
</evidence>
<dbReference type="EMBL" id="JARJLG010000052">
    <property type="protein sequence ID" value="KAJ7759453.1"/>
    <property type="molecule type" value="Genomic_DNA"/>
</dbReference>
<organism evidence="1 2">
    <name type="scientific">Mycena maculata</name>
    <dbReference type="NCBI Taxonomy" id="230809"/>
    <lineage>
        <taxon>Eukaryota</taxon>
        <taxon>Fungi</taxon>
        <taxon>Dikarya</taxon>
        <taxon>Basidiomycota</taxon>
        <taxon>Agaricomycotina</taxon>
        <taxon>Agaricomycetes</taxon>
        <taxon>Agaricomycetidae</taxon>
        <taxon>Agaricales</taxon>
        <taxon>Marasmiineae</taxon>
        <taxon>Mycenaceae</taxon>
        <taxon>Mycena</taxon>
    </lineage>
</organism>
<evidence type="ECO:0000313" key="2">
    <source>
        <dbReference type="Proteomes" id="UP001215280"/>
    </source>
</evidence>
<reference evidence="1" key="1">
    <citation type="submission" date="2023-03" db="EMBL/GenBank/DDBJ databases">
        <title>Massive genome expansion in bonnet fungi (Mycena s.s.) driven by repeated elements and novel gene families across ecological guilds.</title>
        <authorList>
            <consortium name="Lawrence Berkeley National Laboratory"/>
            <person name="Harder C.B."/>
            <person name="Miyauchi S."/>
            <person name="Viragh M."/>
            <person name="Kuo A."/>
            <person name="Thoen E."/>
            <person name="Andreopoulos B."/>
            <person name="Lu D."/>
            <person name="Skrede I."/>
            <person name="Drula E."/>
            <person name="Henrissat B."/>
            <person name="Morin E."/>
            <person name="Kohler A."/>
            <person name="Barry K."/>
            <person name="LaButti K."/>
            <person name="Morin E."/>
            <person name="Salamov A."/>
            <person name="Lipzen A."/>
            <person name="Mereny Z."/>
            <person name="Hegedus B."/>
            <person name="Baldrian P."/>
            <person name="Stursova M."/>
            <person name="Weitz H."/>
            <person name="Taylor A."/>
            <person name="Grigoriev I.V."/>
            <person name="Nagy L.G."/>
            <person name="Martin F."/>
            <person name="Kauserud H."/>
        </authorList>
    </citation>
    <scope>NUCLEOTIDE SEQUENCE</scope>
    <source>
        <strain evidence="1">CBHHK188m</strain>
    </source>
</reference>
<dbReference type="AlphaFoldDB" id="A0AAD7NGY9"/>
<accession>A0AAD7NGY9</accession>
<comment type="caution">
    <text evidence="1">The sequence shown here is derived from an EMBL/GenBank/DDBJ whole genome shotgun (WGS) entry which is preliminary data.</text>
</comment>
<dbReference type="Proteomes" id="UP001215280">
    <property type="component" value="Unassembled WGS sequence"/>
</dbReference>
<sequence length="212" mass="24359">MGAGRLDSFILGNKGEEVSKIGIAELLGQQALYVKRQRNNPGYELVTVRLHNEYICPRKQGPGRIEQGHKDNDSTAPHKFSWREKERWFGIDGELEHRQAREVEVHVVQCASRRNCGVEDYAESQWTGQCTERKPRGSKQHRLGVDVEIKQAQEAGGAYGAIHFPQERRFDVTQRQTKSSISQQRRWLANIGMERVLGVEILITHERKMKKT</sequence>
<proteinExistence type="predicted"/>
<name>A0AAD7NGY9_9AGAR</name>
<gene>
    <name evidence="1" type="ORF">DFH07DRAFT_1023868</name>
</gene>
<protein>
    <submittedName>
        <fullName evidence="1">Uncharacterized protein</fullName>
    </submittedName>
</protein>
<keyword evidence="2" id="KW-1185">Reference proteome</keyword>